<protein>
    <recommendedName>
        <fullName evidence="4">Lipoprotein</fullName>
    </recommendedName>
</protein>
<dbReference type="EMBL" id="JPXS01000039">
    <property type="protein sequence ID" value="KGQ30873.1"/>
    <property type="molecule type" value="Genomic_DNA"/>
</dbReference>
<gene>
    <name evidence="2" type="ORF">JP32_08110</name>
</gene>
<name>A0A0A2XFD8_9PAST</name>
<feature type="chain" id="PRO_5002007569" description="Lipoprotein" evidence="1">
    <location>
        <begin position="23"/>
        <end position="163"/>
    </location>
</feature>
<dbReference type="Proteomes" id="UP000030526">
    <property type="component" value="Unassembled WGS sequence"/>
</dbReference>
<reference evidence="2 3" key="1">
    <citation type="submission" date="2014-08" db="EMBL/GenBank/DDBJ databases">
        <title>Chaperone-usher fimbriae in a diverse selection of Gallibacterium genomes.</title>
        <authorList>
            <person name="Kudirkiene E."/>
            <person name="Bager R.J."/>
            <person name="Johnson T.J."/>
            <person name="Bojesen A.M."/>
        </authorList>
    </citation>
    <scope>NUCLEOTIDE SEQUENCE [LARGE SCALE GENOMIC DNA]</scope>
    <source>
        <strain evidence="2 3">20558/3kl.</strain>
    </source>
</reference>
<dbReference type="PROSITE" id="PS51257">
    <property type="entry name" value="PROKAR_LIPOPROTEIN"/>
    <property type="match status" value="1"/>
</dbReference>
<feature type="signal peptide" evidence="1">
    <location>
        <begin position="1"/>
        <end position="22"/>
    </location>
</feature>
<keyword evidence="1" id="KW-0732">Signal</keyword>
<dbReference type="RefSeq" id="WP_039084230.1">
    <property type="nucleotide sequence ID" value="NZ_JPXS01000039.1"/>
</dbReference>
<accession>A0A0A2XFD8</accession>
<proteinExistence type="predicted"/>
<dbReference type="AlphaFoldDB" id="A0A0A2XFD8"/>
<evidence type="ECO:0000313" key="2">
    <source>
        <dbReference type="EMBL" id="KGQ30873.1"/>
    </source>
</evidence>
<sequence length="163" mass="18985">MKKVFLMTAILLLAACAQQHEAKPVIDLPQEQLVKSTYAPVYQATQRTYQGRVNQHFNVDSFAHGVVDWFNGKYKQPISELKHQLYDQGKGFDGYIYDYYSGIIFAADLQNNFQHLNCWQQVDIPTLEQAIYDALRDMKNQTAFHNQSWLDQASEQFAQQCRR</sequence>
<evidence type="ECO:0008006" key="4">
    <source>
        <dbReference type="Google" id="ProtNLM"/>
    </source>
</evidence>
<evidence type="ECO:0000313" key="3">
    <source>
        <dbReference type="Proteomes" id="UP000030526"/>
    </source>
</evidence>
<organism evidence="2 3">
    <name type="scientific">Gallibacterium anatis</name>
    <dbReference type="NCBI Taxonomy" id="750"/>
    <lineage>
        <taxon>Bacteria</taxon>
        <taxon>Pseudomonadati</taxon>
        <taxon>Pseudomonadota</taxon>
        <taxon>Gammaproteobacteria</taxon>
        <taxon>Pasteurellales</taxon>
        <taxon>Pasteurellaceae</taxon>
        <taxon>Gallibacterium</taxon>
    </lineage>
</organism>
<comment type="caution">
    <text evidence="2">The sequence shown here is derived from an EMBL/GenBank/DDBJ whole genome shotgun (WGS) entry which is preliminary data.</text>
</comment>
<evidence type="ECO:0000256" key="1">
    <source>
        <dbReference type="SAM" id="SignalP"/>
    </source>
</evidence>